<sequence>MSALEDCLADLNMVCAGLPDRRKGPLPVGAYTMAAIGLSAFSLFFMGSPSFLAHQRALAEGQGRSNCQTLFGIAAIPSDNYIRQMLDGAPTAAFDGLFLKTLETPGLLAPFQRLGGRTPIALDGTEHHCSRKIHCPRCLTRKRANGGTEYFHAFLGASIVAQGHQHVLPLPPEFIVPQDGAAKQDCERNAAKRWLARHGASLAHLRPVFLGDDLFACQPIAADIQAAGGNFILTSKPSSHRTISEYLYGATLAEHRETVLKRGKRTTTVYHWLADVPLRDRADVIAHGW</sequence>
<keyword evidence="3" id="KW-1185">Reference proteome</keyword>
<feature type="transmembrane region" description="Helical" evidence="1">
    <location>
        <begin position="28"/>
        <end position="46"/>
    </location>
</feature>
<reference evidence="2 3" key="1">
    <citation type="journal article" date="2018" name="Arch. Microbiol.">
        <title>New insights into the metabolic potential of the phototrophic purple bacterium Rhodopila globiformis DSM 161(T) from its draft genome sequence and evidence for a vanadium-dependent nitrogenase.</title>
        <authorList>
            <person name="Imhoff J.F."/>
            <person name="Rahn T."/>
            <person name="Kunzel S."/>
            <person name="Neulinger S.C."/>
        </authorList>
    </citation>
    <scope>NUCLEOTIDE SEQUENCE [LARGE SCALE GENOMIC DNA]</scope>
    <source>
        <strain evidence="2 3">DSM 161</strain>
    </source>
</reference>
<name>A0A2S6NGV8_RHOGL</name>
<protein>
    <recommendedName>
        <fullName evidence="4">Transposase IS701-like DDE domain-containing protein</fullName>
    </recommendedName>
</protein>
<dbReference type="EMBL" id="NHRY01000137">
    <property type="protein sequence ID" value="PPQ33840.1"/>
    <property type="molecule type" value="Genomic_DNA"/>
</dbReference>
<keyword evidence="1" id="KW-0812">Transmembrane</keyword>
<keyword evidence="1" id="KW-0472">Membrane</keyword>
<comment type="caution">
    <text evidence="2">The sequence shown here is derived from an EMBL/GenBank/DDBJ whole genome shotgun (WGS) entry which is preliminary data.</text>
</comment>
<evidence type="ECO:0000256" key="1">
    <source>
        <dbReference type="SAM" id="Phobius"/>
    </source>
</evidence>
<dbReference type="Proteomes" id="UP000239724">
    <property type="component" value="Unassembled WGS sequence"/>
</dbReference>
<keyword evidence="1" id="KW-1133">Transmembrane helix</keyword>
<organism evidence="2 3">
    <name type="scientific">Rhodopila globiformis</name>
    <name type="common">Rhodopseudomonas globiformis</name>
    <dbReference type="NCBI Taxonomy" id="1071"/>
    <lineage>
        <taxon>Bacteria</taxon>
        <taxon>Pseudomonadati</taxon>
        <taxon>Pseudomonadota</taxon>
        <taxon>Alphaproteobacteria</taxon>
        <taxon>Acetobacterales</taxon>
        <taxon>Acetobacteraceae</taxon>
        <taxon>Rhodopila</taxon>
    </lineage>
</organism>
<gene>
    <name evidence="2" type="ORF">CCS01_13315</name>
</gene>
<evidence type="ECO:0000313" key="2">
    <source>
        <dbReference type="EMBL" id="PPQ33840.1"/>
    </source>
</evidence>
<proteinExistence type="predicted"/>
<dbReference type="AlphaFoldDB" id="A0A2S6NGV8"/>
<evidence type="ECO:0000313" key="3">
    <source>
        <dbReference type="Proteomes" id="UP000239724"/>
    </source>
</evidence>
<accession>A0A2S6NGV8</accession>
<evidence type="ECO:0008006" key="4">
    <source>
        <dbReference type="Google" id="ProtNLM"/>
    </source>
</evidence>